<name>A0A0E9WU34_ANGAN</name>
<reference evidence="1" key="2">
    <citation type="journal article" date="2015" name="Fish Shellfish Immunol.">
        <title>Early steps in the European eel (Anguilla anguilla)-Vibrio vulnificus interaction in the gills: Role of the RtxA13 toxin.</title>
        <authorList>
            <person name="Callol A."/>
            <person name="Pajuelo D."/>
            <person name="Ebbesson L."/>
            <person name="Teles M."/>
            <person name="MacKenzie S."/>
            <person name="Amaro C."/>
        </authorList>
    </citation>
    <scope>NUCLEOTIDE SEQUENCE</scope>
</reference>
<reference evidence="1" key="1">
    <citation type="submission" date="2014-11" db="EMBL/GenBank/DDBJ databases">
        <authorList>
            <person name="Amaro Gonzalez C."/>
        </authorList>
    </citation>
    <scope>NUCLEOTIDE SEQUENCE</scope>
</reference>
<organism evidence="1">
    <name type="scientific">Anguilla anguilla</name>
    <name type="common">European freshwater eel</name>
    <name type="synonym">Muraena anguilla</name>
    <dbReference type="NCBI Taxonomy" id="7936"/>
    <lineage>
        <taxon>Eukaryota</taxon>
        <taxon>Metazoa</taxon>
        <taxon>Chordata</taxon>
        <taxon>Craniata</taxon>
        <taxon>Vertebrata</taxon>
        <taxon>Euteleostomi</taxon>
        <taxon>Actinopterygii</taxon>
        <taxon>Neopterygii</taxon>
        <taxon>Teleostei</taxon>
        <taxon>Anguilliformes</taxon>
        <taxon>Anguillidae</taxon>
        <taxon>Anguilla</taxon>
    </lineage>
</organism>
<dbReference type="EMBL" id="GBXM01014811">
    <property type="protein sequence ID" value="JAH93766.1"/>
    <property type="molecule type" value="Transcribed_RNA"/>
</dbReference>
<protein>
    <submittedName>
        <fullName evidence="1">Uncharacterized protein</fullName>
    </submittedName>
</protein>
<sequence length="61" mass="6909">MKKNPKTTTNPMAKIFQTLWEQLQQTDLSPTTDIHITSGLKITVVLHLKEIESPNTAVTYL</sequence>
<proteinExistence type="predicted"/>
<dbReference type="AlphaFoldDB" id="A0A0E9WU34"/>
<evidence type="ECO:0000313" key="1">
    <source>
        <dbReference type="EMBL" id="JAH93766.1"/>
    </source>
</evidence>
<accession>A0A0E9WU34</accession>